<dbReference type="PROSITE" id="PS52016">
    <property type="entry name" value="TONB_DEPENDENT_REC_3"/>
    <property type="match status" value="1"/>
</dbReference>
<dbReference type="PANTHER" id="PTHR32552">
    <property type="entry name" value="FERRICHROME IRON RECEPTOR-RELATED"/>
    <property type="match status" value="1"/>
</dbReference>
<evidence type="ECO:0000256" key="3">
    <source>
        <dbReference type="ARBA" id="ARBA00022496"/>
    </source>
</evidence>
<keyword evidence="6 12" id="KW-0798">TonB box</keyword>
<evidence type="ECO:0000256" key="13">
    <source>
        <dbReference type="SAM" id="SignalP"/>
    </source>
</evidence>
<feature type="short sequence motif" description="TonB C-terminal box" evidence="11">
    <location>
        <begin position="802"/>
        <end position="819"/>
    </location>
</feature>
<keyword evidence="13" id="KW-0732">Signal</keyword>
<comment type="subcellular location">
    <subcellularLocation>
        <location evidence="10">Cell outer membrane</location>
        <topology evidence="10">Multi-pass membrane protein</topology>
    </subcellularLocation>
</comment>
<dbReference type="EMBL" id="CP077073">
    <property type="protein sequence ID" value="QXH33935.1"/>
    <property type="molecule type" value="Genomic_DNA"/>
</dbReference>
<keyword evidence="16" id="KW-1185">Reference proteome</keyword>
<evidence type="ECO:0000313" key="15">
    <source>
        <dbReference type="EMBL" id="QXH33935.1"/>
    </source>
</evidence>
<evidence type="ECO:0000256" key="11">
    <source>
        <dbReference type="PROSITE-ProRule" id="PRU10144"/>
    </source>
</evidence>
<evidence type="ECO:0000256" key="8">
    <source>
        <dbReference type="ARBA" id="ARBA00023170"/>
    </source>
</evidence>
<gene>
    <name evidence="15" type="ORF">KSS95_17395</name>
</gene>
<dbReference type="PROSITE" id="PS01156">
    <property type="entry name" value="TONB_DEPENDENT_REC_2"/>
    <property type="match status" value="1"/>
</dbReference>
<name>A0ABX8M4R9_9PSED</name>
<keyword evidence="8 15" id="KW-0675">Receptor</keyword>
<dbReference type="NCBIfam" id="TIGR01783">
    <property type="entry name" value="TonB-siderophor"/>
    <property type="match status" value="1"/>
</dbReference>
<evidence type="ECO:0000256" key="5">
    <source>
        <dbReference type="ARBA" id="ARBA00023065"/>
    </source>
</evidence>
<evidence type="ECO:0000256" key="7">
    <source>
        <dbReference type="ARBA" id="ARBA00023136"/>
    </source>
</evidence>
<dbReference type="InterPro" id="IPR039426">
    <property type="entry name" value="TonB-dep_rcpt-like"/>
</dbReference>
<keyword evidence="2 10" id="KW-0813">Transport</keyword>
<keyword evidence="10" id="KW-1134">Transmembrane beta strand</keyword>
<dbReference type="CDD" id="cd01347">
    <property type="entry name" value="ligand_gated_channel"/>
    <property type="match status" value="1"/>
</dbReference>
<evidence type="ECO:0000256" key="6">
    <source>
        <dbReference type="ARBA" id="ARBA00023077"/>
    </source>
</evidence>
<keyword evidence="4" id="KW-0408">Iron</keyword>
<evidence type="ECO:0000256" key="4">
    <source>
        <dbReference type="ARBA" id="ARBA00023004"/>
    </source>
</evidence>
<evidence type="ECO:0000256" key="9">
    <source>
        <dbReference type="ARBA" id="ARBA00023237"/>
    </source>
</evidence>
<reference evidence="15" key="1">
    <citation type="journal article" date="2021" name="Microorganisms">
        <title>The Ever-Expanding Pseudomonas Genus: Description of 43 New Species and Partition of the Pseudomonas putida Group.</title>
        <authorList>
            <person name="Girard L."/>
            <person name="Lood C."/>
            <person name="Hofte M."/>
            <person name="Vandamme P."/>
            <person name="Rokni-Zadeh H."/>
            <person name="van Noort V."/>
            <person name="Lavigne R."/>
            <person name="De Mot R."/>
        </authorList>
    </citation>
    <scope>NUCLEOTIDE SEQUENCE</scope>
    <source>
        <strain evidence="15">COW39</strain>
    </source>
</reference>
<keyword evidence="9 10" id="KW-0998">Cell outer membrane</keyword>
<keyword evidence="5" id="KW-0406">Ion transport</keyword>
<dbReference type="Proteomes" id="UP001047646">
    <property type="component" value="Chromosome"/>
</dbReference>
<evidence type="ECO:0000313" key="16">
    <source>
        <dbReference type="Proteomes" id="UP001047646"/>
    </source>
</evidence>
<evidence type="ECO:0000259" key="14">
    <source>
        <dbReference type="SMART" id="SM00965"/>
    </source>
</evidence>
<feature type="domain" description="Secretin/TonB short N-terminal" evidence="14">
    <location>
        <begin position="68"/>
        <end position="118"/>
    </location>
</feature>
<dbReference type="InterPro" id="IPR000531">
    <property type="entry name" value="Beta-barrel_TonB"/>
</dbReference>
<dbReference type="RefSeq" id="WP_217848301.1">
    <property type="nucleotide sequence ID" value="NZ_CP077073.1"/>
</dbReference>
<dbReference type="InterPro" id="IPR012910">
    <property type="entry name" value="Plug_dom"/>
</dbReference>
<keyword evidence="10" id="KW-0812">Transmembrane</keyword>
<evidence type="ECO:0000256" key="1">
    <source>
        <dbReference type="ARBA" id="ARBA00009810"/>
    </source>
</evidence>
<feature type="chain" id="PRO_5045502301" evidence="13">
    <location>
        <begin position="44"/>
        <end position="819"/>
    </location>
</feature>
<accession>A0ABX8M4R9</accession>
<organism evidence="15 16">
    <name type="scientific">Pseudomonas muyukensis</name>
    <dbReference type="NCBI Taxonomy" id="2842357"/>
    <lineage>
        <taxon>Bacteria</taxon>
        <taxon>Pseudomonadati</taxon>
        <taxon>Pseudomonadota</taxon>
        <taxon>Gammaproteobacteria</taxon>
        <taxon>Pseudomonadales</taxon>
        <taxon>Pseudomonadaceae</taxon>
        <taxon>Pseudomonas</taxon>
    </lineage>
</organism>
<keyword evidence="7 10" id="KW-0472">Membrane</keyword>
<dbReference type="Pfam" id="PF00593">
    <property type="entry name" value="TonB_dep_Rec_b-barrel"/>
    <property type="match status" value="1"/>
</dbReference>
<dbReference type="InterPro" id="IPR011662">
    <property type="entry name" value="Secretin/TonB_short_N"/>
</dbReference>
<evidence type="ECO:0000256" key="10">
    <source>
        <dbReference type="PROSITE-ProRule" id="PRU01360"/>
    </source>
</evidence>
<dbReference type="InterPro" id="IPR010917">
    <property type="entry name" value="TonB_rcpt_CS"/>
</dbReference>
<comment type="similarity">
    <text evidence="1 10 12">Belongs to the TonB-dependent receptor family.</text>
</comment>
<evidence type="ECO:0000256" key="2">
    <source>
        <dbReference type="ARBA" id="ARBA00022448"/>
    </source>
</evidence>
<protein>
    <submittedName>
        <fullName evidence="15">TonB-dependent siderophore receptor</fullName>
    </submittedName>
</protein>
<evidence type="ECO:0000256" key="12">
    <source>
        <dbReference type="RuleBase" id="RU003357"/>
    </source>
</evidence>
<dbReference type="SMART" id="SM00965">
    <property type="entry name" value="STN"/>
    <property type="match status" value="1"/>
</dbReference>
<keyword evidence="3" id="KW-0410">Iron transport</keyword>
<proteinExistence type="inferred from homology"/>
<dbReference type="InterPro" id="IPR010105">
    <property type="entry name" value="TonB_sidphr_rcpt"/>
</dbReference>
<dbReference type="Pfam" id="PF07715">
    <property type="entry name" value="Plug"/>
    <property type="match status" value="1"/>
</dbReference>
<feature type="signal peptide" evidence="13">
    <location>
        <begin position="1"/>
        <end position="43"/>
    </location>
</feature>
<dbReference type="PANTHER" id="PTHR32552:SF74">
    <property type="entry name" value="HYDROXAMATE SIDEROPHORE RECEPTOR FHUE"/>
    <property type="match status" value="1"/>
</dbReference>
<sequence length="819" mass="89818">MSNAPRLSPLARALVLRRTLCAPLGLAASLGAATLGLPLQAQAQTVDFNIPSQSLDSALRAFATQADLQILYSPEDVQGLRSSALVGPREPAQGIAELLRGTSVRYNLNGNVLTLHAKADGSGLTLDATNISSTALGSTTEGTGSYTTGATSTATKMNLSLRHTPQSVSVITRQQIEDQGLLSIADVLNQTPGVTVSQDNTEVNSFYARGFEITNFQFDGLPSLSTNAPLRDNYGLIGTSIYDRIEVLRGSAGLLNGTGYPSGVVNFVRKRPTADFQGHVTAGAGTWDQYRTEVDLSGPLNDSKNLRGRMVAATQESGSYIDYLKREDHVFYGILEADLNDSTTVAFGMDYQNGHANGSTNSNLPAFYTNGQTVKPSRSTNSGAKWAYSDTETQRFFTSLEHHLANDWLIKMEANFRRYDVDNMTSTANGQINPVDNSATGFTSKYYSTSKELDFAAYANGPFELFGRTHEMVMGVNWARNENESATISYGSYRINNFFNWDNNPTKPTKPLYTVPYDTVARERAAYAAAIFKPTDDLNVILGTRVTDYYWNQDGVIPPLPRPNVHYNTRDSGVVTPYAGITYDLDEHHTVYASYADIFKPQPFNPDRNGAPIDPLTGESYELGIKGEYFDGRLNASLAVFASEQDNVAEADGLRVDVPNATAYRAASGVSTRGFEVEVSGELMPDWNVHGGYTYRHSEDKDGKKVSTTQPEQMLRMVTTYRLPGAFNRMTVGGNISWQSKIYYDTTLGYAPNAIDAHFEQKPYTLVGLMAAYDFSDNLRGNLNVNNLTDRKYFSGMGSYTSTFYGEPRNIMASLKYSF</sequence>